<evidence type="ECO:0000259" key="14">
    <source>
        <dbReference type="Pfam" id="PF01292"/>
    </source>
</evidence>
<proteinExistence type="inferred from homology"/>
<feature type="transmembrane region" description="Helical" evidence="13">
    <location>
        <begin position="86"/>
        <end position="108"/>
    </location>
</feature>
<dbReference type="GO" id="GO:0046872">
    <property type="term" value="F:metal ion binding"/>
    <property type="evidence" value="ECO:0007669"/>
    <property type="project" value="UniProtKB-KW"/>
</dbReference>
<dbReference type="RefSeq" id="WP_197160496.1">
    <property type="nucleotide sequence ID" value="NZ_JADZGI010000001.1"/>
</dbReference>
<protein>
    <submittedName>
        <fullName evidence="15">Cytochrome b</fullName>
    </submittedName>
</protein>
<keyword evidence="4" id="KW-1003">Cell membrane</keyword>
<reference evidence="15" key="1">
    <citation type="submission" date="2020-11" db="EMBL/GenBank/DDBJ databases">
        <title>Novosphingobium aureum sp. nov., a marine bacterium isolated from sediment of a salt flat.</title>
        <authorList>
            <person name="Yoo Y."/>
            <person name="Kim J.-J."/>
        </authorList>
    </citation>
    <scope>NUCLEOTIDE SEQUENCE</scope>
    <source>
        <strain evidence="15">YJ-S2-02</strain>
    </source>
</reference>
<comment type="subcellular location">
    <subcellularLocation>
        <location evidence="2">Cell membrane</location>
        <topology evidence="2">Multi-pass membrane protein</topology>
    </subcellularLocation>
</comment>
<keyword evidence="9 13" id="KW-1133">Transmembrane helix</keyword>
<dbReference type="PANTHER" id="PTHR30529">
    <property type="entry name" value="CYTOCHROME B561"/>
    <property type="match status" value="1"/>
</dbReference>
<dbReference type="Proteomes" id="UP000617634">
    <property type="component" value="Unassembled WGS sequence"/>
</dbReference>
<comment type="caution">
    <text evidence="15">The sequence shown here is derived from an EMBL/GenBank/DDBJ whole genome shotgun (WGS) entry which is preliminary data.</text>
</comment>
<evidence type="ECO:0000256" key="10">
    <source>
        <dbReference type="ARBA" id="ARBA00023004"/>
    </source>
</evidence>
<keyword evidence="7" id="KW-0479">Metal-binding</keyword>
<evidence type="ECO:0000256" key="5">
    <source>
        <dbReference type="ARBA" id="ARBA00022617"/>
    </source>
</evidence>
<dbReference type="PANTHER" id="PTHR30529:SF1">
    <property type="entry name" value="CYTOCHROME B561 HOMOLOG 2"/>
    <property type="match status" value="1"/>
</dbReference>
<sequence length="176" mass="19259">MARGLSEERYNAGARALHWAIAVLILVNIALGLLHEPLDGVVSLMPVHKAIGMSVLALSVLRLVWRMTWTAPPYPETMSGLEVLMAKLVHVALYLFMLAMPLTGWIMASSGKYPLTWFGLFDLPKLSVTKGSALVELSDGFHSIGGWLLLALALGHAAAALRHHFVLRDGVLRRML</sequence>
<dbReference type="GO" id="GO:0005886">
    <property type="term" value="C:plasma membrane"/>
    <property type="evidence" value="ECO:0007669"/>
    <property type="project" value="UniProtKB-SubCell"/>
</dbReference>
<evidence type="ECO:0000256" key="2">
    <source>
        <dbReference type="ARBA" id="ARBA00004651"/>
    </source>
</evidence>
<dbReference type="InterPro" id="IPR052168">
    <property type="entry name" value="Cytochrome_b561_oxidase"/>
</dbReference>
<dbReference type="AlphaFoldDB" id="A0A931H9I8"/>
<accession>A0A931H9I8</accession>
<comment type="cofactor">
    <cofactor evidence="1">
        <name>heme b</name>
        <dbReference type="ChEBI" id="CHEBI:60344"/>
    </cofactor>
</comment>
<evidence type="ECO:0000256" key="4">
    <source>
        <dbReference type="ARBA" id="ARBA00022475"/>
    </source>
</evidence>
<evidence type="ECO:0000256" key="13">
    <source>
        <dbReference type="SAM" id="Phobius"/>
    </source>
</evidence>
<keyword evidence="8" id="KW-0249">Electron transport</keyword>
<evidence type="ECO:0000313" key="15">
    <source>
        <dbReference type="EMBL" id="MBH0111841.1"/>
    </source>
</evidence>
<feature type="transmembrane region" description="Helical" evidence="13">
    <location>
        <begin position="12"/>
        <end position="34"/>
    </location>
</feature>
<dbReference type="GO" id="GO:0009055">
    <property type="term" value="F:electron transfer activity"/>
    <property type="evidence" value="ECO:0007669"/>
    <property type="project" value="InterPro"/>
</dbReference>
<keyword evidence="5" id="KW-0349">Heme</keyword>
<evidence type="ECO:0000256" key="1">
    <source>
        <dbReference type="ARBA" id="ARBA00001970"/>
    </source>
</evidence>
<feature type="domain" description="Cytochrome b561 bacterial/Ni-hydrogenase" evidence="14">
    <location>
        <begin position="9"/>
        <end position="176"/>
    </location>
</feature>
<evidence type="ECO:0000256" key="6">
    <source>
        <dbReference type="ARBA" id="ARBA00022692"/>
    </source>
</evidence>
<dbReference type="EMBL" id="JADZGI010000001">
    <property type="protein sequence ID" value="MBH0111841.1"/>
    <property type="molecule type" value="Genomic_DNA"/>
</dbReference>
<dbReference type="Pfam" id="PF01292">
    <property type="entry name" value="Ni_hydr_CYTB"/>
    <property type="match status" value="1"/>
</dbReference>
<dbReference type="SUPFAM" id="SSF81342">
    <property type="entry name" value="Transmembrane di-heme cytochromes"/>
    <property type="match status" value="1"/>
</dbReference>
<feature type="transmembrane region" description="Helical" evidence="13">
    <location>
        <begin position="46"/>
        <end position="65"/>
    </location>
</feature>
<keyword evidence="6 13" id="KW-0812">Transmembrane</keyword>
<evidence type="ECO:0000256" key="11">
    <source>
        <dbReference type="ARBA" id="ARBA00023136"/>
    </source>
</evidence>
<evidence type="ECO:0000256" key="7">
    <source>
        <dbReference type="ARBA" id="ARBA00022723"/>
    </source>
</evidence>
<dbReference type="GO" id="GO:0022904">
    <property type="term" value="P:respiratory electron transport chain"/>
    <property type="evidence" value="ECO:0007669"/>
    <property type="project" value="InterPro"/>
</dbReference>
<evidence type="ECO:0000313" key="16">
    <source>
        <dbReference type="Proteomes" id="UP000617634"/>
    </source>
</evidence>
<evidence type="ECO:0000256" key="9">
    <source>
        <dbReference type="ARBA" id="ARBA00022989"/>
    </source>
</evidence>
<keyword evidence="16" id="KW-1185">Reference proteome</keyword>
<comment type="similarity">
    <text evidence="12">Belongs to the cytochrome b561 family.</text>
</comment>
<dbReference type="GO" id="GO:0020037">
    <property type="term" value="F:heme binding"/>
    <property type="evidence" value="ECO:0007669"/>
    <property type="project" value="TreeGrafter"/>
</dbReference>
<keyword evidence="11 13" id="KW-0472">Membrane</keyword>
<dbReference type="InterPro" id="IPR011577">
    <property type="entry name" value="Cyt_b561_bac/Ni-Hgenase"/>
</dbReference>
<keyword evidence="3" id="KW-0813">Transport</keyword>
<dbReference type="InterPro" id="IPR016174">
    <property type="entry name" value="Di-haem_cyt_TM"/>
</dbReference>
<feature type="transmembrane region" description="Helical" evidence="13">
    <location>
        <begin position="144"/>
        <end position="165"/>
    </location>
</feature>
<evidence type="ECO:0000256" key="3">
    <source>
        <dbReference type="ARBA" id="ARBA00022448"/>
    </source>
</evidence>
<keyword evidence="10" id="KW-0408">Iron</keyword>
<gene>
    <name evidence="15" type="ORF">I5E68_02595</name>
</gene>
<name>A0A931H9I8_9SPHN</name>
<evidence type="ECO:0000256" key="12">
    <source>
        <dbReference type="ARBA" id="ARBA00037975"/>
    </source>
</evidence>
<evidence type="ECO:0000256" key="8">
    <source>
        <dbReference type="ARBA" id="ARBA00022982"/>
    </source>
</evidence>
<organism evidence="15 16">
    <name type="scientific">Novosphingobium aureum</name>
    <dbReference type="NCBI Taxonomy" id="2792964"/>
    <lineage>
        <taxon>Bacteria</taxon>
        <taxon>Pseudomonadati</taxon>
        <taxon>Pseudomonadota</taxon>
        <taxon>Alphaproteobacteria</taxon>
        <taxon>Sphingomonadales</taxon>
        <taxon>Sphingomonadaceae</taxon>
        <taxon>Novosphingobium</taxon>
    </lineage>
</organism>
<dbReference type="Gene3D" id="1.20.950.20">
    <property type="entry name" value="Transmembrane di-heme cytochromes, Chain C"/>
    <property type="match status" value="2"/>
</dbReference>